<protein>
    <recommendedName>
        <fullName evidence="14">ABC transporter</fullName>
    </recommendedName>
</protein>
<evidence type="ECO:0000259" key="11">
    <source>
        <dbReference type="PROSITE" id="PS50929"/>
    </source>
</evidence>
<sequence>MNKRSSDETVICEDDPESVFWDSRLYRKSYFKNRKNRSFLYYDETSFLKYLLFHWVNKWASVLSKNYLDPYKIHPLYVSDQILKWEPIFSKHVSDGLVRLDLYEATKSGKKPVKPYRSILLRAMVLTCWKRLLVLFFALVIGNVLIMSISILVEKFLQFVSKPPIHVPKTILLLLAIVGFQLLDGLIVENINFYLNRMIYTVHYLCAIVAYRHAICHRRSYYNNISGSNLLKTCNQVLHSCSPDSQCSKNPLFCPALRYQSKEMSPKIFTYVFYDSNFIATSLEYAEHVLQFISNFIYGVFLMSRHVRGNLWVLYLSGSLFVFVMVTFEIFNALIFNYILYMRDYKVTKYKNILGSLSNIKKMFCDDIGFNIITQTRNKELSLLFVKITITFVNMCLISTSINVSFYIIKRYFVKTVNDATVVTDINPAAFLATFYIYMRIFSSMFLIPRAINVIGMGYASFRRLGKFIKDCSPNFYISGNKFTGSTQTSNVVTEVTNEIPNDVVVYYKDATFTWVNTREDLMNKNYEPYLKNINFELKRGEMAIVTGSKGSGKSNFIKSILGDMTLVGGSMAVVPLHTSMPIFYASQDIYLRRGTVRSNITFGYKFDENLYEAVIKAVELRSDMATWEKGDLRPVSDNALSLSGGQRVRMELARAVYAYLVFHKVNKEYNNSKCSFLMCLDASFHGLDPFVSKTIFNNLFNLKTGLLVKDDLSVVVTTSKRILDTCTKSCDPNEYPSTQIYTTKNKEFEFSSNLYDFIKNKKHEGNFKHLTSVRTGPCTLDSLTNDMVSLCLTDTNSKSVRAEVNRELYQDSFKKYVKDHLSGIKFNPYCAFMKPALVTFSMYILLTVALNAMDYIKFILSTNLSDYIIKNINDHTQGNYVDLDEIKSRSKSALKVTVIFVAVIFRLSLLATVAISAASIISCRKIHEYCINTIFNYSSSVVKIKKQISKVISFLSGDIMLIDDLTGLFIGLLLFSFIQTLTNIITLFYLIPISIPFVVLALIVTYIQVLRRCIGSVSTLNFGFMESLSQLNSVIERSISGSQIYRSFNKNSDLFRDFLEQRDYNARTKFLFGAVVSWSTVLFTWIFSITTFIILVIPIMLDKYTKHKITVGYFGLALSLCTNVIKSYSNFAFVYVRAQMLMGSIERFQYFIPLGHKLKFDKCPNTHEEYLVNPGNKDVSDMDKKRLLRRRSIEFKADNKKFYGLRRLFYRPTLTVLDSSLYLTPEHTGVELKNLCVYTTPEHTLESVILRDITVSARRSEIIGILGKTGAGKTTVLSVLQNLVDNRTGQVLLDGKDVNDIPKVVLRQIVGVFPQLPFVFNGWTIRRFLDPRRLFSDDEINTALNRCGLLNLVDELPGGMKLDTVIVPEEPVLYHLKGKGVKSRPRALEKERTTSIGYAQQVHDADMLLSNSQLRTLWLARLVLYRHFYRIIVVDEPPEEDIIEEANSAREESQVPVYELLNNYFTHCTTFVTAHDVTVLKSCTSVWVMHDGSLVKTCKPTDIAANESIANIIEEC</sequence>
<dbReference type="SMART" id="SM00382">
    <property type="entry name" value="AAA"/>
    <property type="match status" value="2"/>
</dbReference>
<dbReference type="InterPro" id="IPR017871">
    <property type="entry name" value="ABC_transporter-like_CS"/>
</dbReference>
<dbReference type="Pfam" id="PF00664">
    <property type="entry name" value="ABC_membrane"/>
    <property type="match status" value="1"/>
</dbReference>
<evidence type="ECO:0000313" key="13">
    <source>
        <dbReference type="Proteomes" id="UP000244803"/>
    </source>
</evidence>
<proteinExistence type="inferred from homology"/>
<feature type="domain" description="ABC transmembrane type-1" evidence="11">
    <location>
        <begin position="845"/>
        <end position="1141"/>
    </location>
</feature>
<evidence type="ECO:0000256" key="9">
    <source>
        <dbReference type="SAM" id="Phobius"/>
    </source>
</evidence>
<dbReference type="InterPro" id="IPR036640">
    <property type="entry name" value="ABC1_TM_sf"/>
</dbReference>
<keyword evidence="7 9" id="KW-1133">Transmembrane helix</keyword>
<dbReference type="InterPro" id="IPR050173">
    <property type="entry name" value="ABC_transporter_C-like"/>
</dbReference>
<evidence type="ECO:0000256" key="6">
    <source>
        <dbReference type="ARBA" id="ARBA00022840"/>
    </source>
</evidence>
<dbReference type="Proteomes" id="UP000244803">
    <property type="component" value="Chromosome 4"/>
</dbReference>
<feature type="transmembrane region" description="Helical" evidence="9">
    <location>
        <begin position="1114"/>
        <end position="1137"/>
    </location>
</feature>
<evidence type="ECO:0000256" key="8">
    <source>
        <dbReference type="ARBA" id="ARBA00023136"/>
    </source>
</evidence>
<evidence type="ECO:0000256" key="3">
    <source>
        <dbReference type="ARBA" id="ARBA00022448"/>
    </source>
</evidence>
<dbReference type="PANTHER" id="PTHR24223:SF456">
    <property type="entry name" value="MULTIDRUG RESISTANCE-ASSOCIATED PROTEIN LETHAL(2)03659"/>
    <property type="match status" value="1"/>
</dbReference>
<evidence type="ECO:0000256" key="2">
    <source>
        <dbReference type="ARBA" id="ARBA00009726"/>
    </source>
</evidence>
<feature type="transmembrane region" description="Helical" evidence="9">
    <location>
        <begin position="985"/>
        <end position="1008"/>
    </location>
</feature>
<keyword evidence="4 9" id="KW-0812">Transmembrane</keyword>
<evidence type="ECO:0000256" key="7">
    <source>
        <dbReference type="ARBA" id="ARBA00022989"/>
    </source>
</evidence>
<comment type="similarity">
    <text evidence="2">Belongs to the ABC transporter superfamily. ABCC family. Conjugate transporter (TC 3.A.1.208) subfamily.</text>
</comment>
<reference evidence="12" key="1">
    <citation type="submission" date="2022-07" db="EMBL/GenBank/DDBJ databases">
        <title>Evaluation of T. orientalis genome assembly methods using nanopore sequencing and analysis of variation between genomes.</title>
        <authorList>
            <person name="Yam J."/>
            <person name="Micallef M.L."/>
            <person name="Liu M."/>
            <person name="Djordjevic S.P."/>
            <person name="Bogema D.R."/>
            <person name="Jenkins C."/>
        </authorList>
    </citation>
    <scope>NUCLEOTIDE SEQUENCE</scope>
    <source>
        <strain evidence="12">Fish Creek</strain>
    </source>
</reference>
<name>A0A976SL36_THEOR</name>
<feature type="transmembrane region" description="Helical" evidence="9">
    <location>
        <begin position="836"/>
        <end position="854"/>
    </location>
</feature>
<dbReference type="InterPro" id="IPR027417">
    <property type="entry name" value="P-loop_NTPase"/>
</dbReference>
<dbReference type="PROSITE" id="PS50929">
    <property type="entry name" value="ABC_TM1F"/>
    <property type="match status" value="1"/>
</dbReference>
<evidence type="ECO:0000259" key="10">
    <source>
        <dbReference type="PROSITE" id="PS50893"/>
    </source>
</evidence>
<evidence type="ECO:0000313" key="12">
    <source>
        <dbReference type="EMBL" id="UVC54497.1"/>
    </source>
</evidence>
<feature type="domain" description="ABC transporter" evidence="10">
    <location>
        <begin position="506"/>
        <end position="771"/>
    </location>
</feature>
<evidence type="ECO:0000256" key="5">
    <source>
        <dbReference type="ARBA" id="ARBA00022741"/>
    </source>
</evidence>
<evidence type="ECO:0008006" key="14">
    <source>
        <dbReference type="Google" id="ProtNLM"/>
    </source>
</evidence>
<evidence type="ECO:0000256" key="4">
    <source>
        <dbReference type="ARBA" id="ARBA00022692"/>
    </source>
</evidence>
<accession>A0A976SL36</accession>
<dbReference type="GO" id="GO:0140359">
    <property type="term" value="F:ABC-type transporter activity"/>
    <property type="evidence" value="ECO:0007669"/>
    <property type="project" value="InterPro"/>
</dbReference>
<comment type="subcellular location">
    <subcellularLocation>
        <location evidence="1">Membrane</location>
        <topology evidence="1">Multi-pass membrane protein</topology>
    </subcellularLocation>
</comment>
<keyword evidence="3" id="KW-0813">Transport</keyword>
<dbReference type="PROSITE" id="PS00211">
    <property type="entry name" value="ABC_TRANSPORTER_1"/>
    <property type="match status" value="1"/>
</dbReference>
<dbReference type="GO" id="GO:0005524">
    <property type="term" value="F:ATP binding"/>
    <property type="evidence" value="ECO:0007669"/>
    <property type="project" value="UniProtKB-KW"/>
</dbReference>
<dbReference type="EMBL" id="CP056067">
    <property type="protein sequence ID" value="UVC54497.1"/>
    <property type="molecule type" value="Genomic_DNA"/>
</dbReference>
<evidence type="ECO:0000256" key="1">
    <source>
        <dbReference type="ARBA" id="ARBA00004141"/>
    </source>
</evidence>
<dbReference type="Pfam" id="PF00005">
    <property type="entry name" value="ABC_tran"/>
    <property type="match status" value="2"/>
</dbReference>
<dbReference type="GO" id="GO:0016020">
    <property type="term" value="C:membrane"/>
    <property type="evidence" value="ECO:0007669"/>
    <property type="project" value="UniProtKB-SubCell"/>
</dbReference>
<dbReference type="PANTHER" id="PTHR24223">
    <property type="entry name" value="ATP-BINDING CASSETTE SUB-FAMILY C"/>
    <property type="match status" value="1"/>
</dbReference>
<gene>
    <name evidence="12" type="ORF">MACJ_004047</name>
</gene>
<dbReference type="SUPFAM" id="SSF52540">
    <property type="entry name" value="P-loop containing nucleoside triphosphate hydrolases"/>
    <property type="match status" value="2"/>
</dbReference>
<feature type="transmembrane region" description="Helical" evidence="9">
    <location>
        <begin position="384"/>
        <end position="409"/>
    </location>
</feature>
<organism evidence="12 13">
    <name type="scientific">Theileria orientalis</name>
    <dbReference type="NCBI Taxonomy" id="68886"/>
    <lineage>
        <taxon>Eukaryota</taxon>
        <taxon>Sar</taxon>
        <taxon>Alveolata</taxon>
        <taxon>Apicomplexa</taxon>
        <taxon>Aconoidasida</taxon>
        <taxon>Piroplasmida</taxon>
        <taxon>Theileriidae</taxon>
        <taxon>Theileria</taxon>
    </lineage>
</organism>
<dbReference type="InterPro" id="IPR011527">
    <property type="entry name" value="ABC1_TM_dom"/>
</dbReference>
<feature type="transmembrane region" description="Helical" evidence="9">
    <location>
        <begin position="952"/>
        <end position="979"/>
    </location>
</feature>
<keyword evidence="6" id="KW-0067">ATP-binding</keyword>
<dbReference type="PROSITE" id="PS50893">
    <property type="entry name" value="ABC_TRANSPORTER_2"/>
    <property type="match status" value="2"/>
</dbReference>
<dbReference type="GO" id="GO:0016887">
    <property type="term" value="F:ATP hydrolysis activity"/>
    <property type="evidence" value="ECO:0007669"/>
    <property type="project" value="InterPro"/>
</dbReference>
<dbReference type="InterPro" id="IPR003593">
    <property type="entry name" value="AAA+_ATPase"/>
</dbReference>
<feature type="transmembrane region" description="Helical" evidence="9">
    <location>
        <begin position="1071"/>
        <end position="1102"/>
    </location>
</feature>
<feature type="transmembrane region" description="Helical" evidence="9">
    <location>
        <begin position="165"/>
        <end position="188"/>
    </location>
</feature>
<keyword evidence="8 9" id="KW-0472">Membrane</keyword>
<keyword evidence="5" id="KW-0547">Nucleotide-binding</keyword>
<feature type="transmembrane region" description="Helical" evidence="9">
    <location>
        <begin position="429"/>
        <end position="448"/>
    </location>
</feature>
<feature type="transmembrane region" description="Helical" evidence="9">
    <location>
        <begin position="313"/>
        <end position="341"/>
    </location>
</feature>
<feature type="transmembrane region" description="Helical" evidence="9">
    <location>
        <begin position="899"/>
        <end position="922"/>
    </location>
</feature>
<feature type="transmembrane region" description="Helical" evidence="9">
    <location>
        <begin position="132"/>
        <end position="153"/>
    </location>
</feature>
<dbReference type="InterPro" id="IPR003439">
    <property type="entry name" value="ABC_transporter-like_ATP-bd"/>
</dbReference>
<feature type="domain" description="ABC transporter" evidence="10">
    <location>
        <begin position="1231"/>
        <end position="1517"/>
    </location>
</feature>
<dbReference type="SUPFAM" id="SSF90123">
    <property type="entry name" value="ABC transporter transmembrane region"/>
    <property type="match status" value="2"/>
</dbReference>
<dbReference type="Gene3D" id="1.20.1560.10">
    <property type="entry name" value="ABC transporter type 1, transmembrane domain"/>
    <property type="match status" value="1"/>
</dbReference>
<dbReference type="Gene3D" id="3.40.50.300">
    <property type="entry name" value="P-loop containing nucleotide triphosphate hydrolases"/>
    <property type="match status" value="2"/>
</dbReference>